<comment type="caution">
    <text evidence="2">The sequence shown here is derived from an EMBL/GenBank/DDBJ whole genome shotgun (WGS) entry which is preliminary data.</text>
</comment>
<organism evidence="2 3">
    <name type="scientific">Tritrichomonas musculus</name>
    <dbReference type="NCBI Taxonomy" id="1915356"/>
    <lineage>
        <taxon>Eukaryota</taxon>
        <taxon>Metamonada</taxon>
        <taxon>Parabasalia</taxon>
        <taxon>Tritrichomonadida</taxon>
        <taxon>Tritrichomonadidae</taxon>
        <taxon>Tritrichomonas</taxon>
    </lineage>
</organism>
<evidence type="ECO:0000313" key="2">
    <source>
        <dbReference type="EMBL" id="KAK8863865.1"/>
    </source>
</evidence>
<protein>
    <submittedName>
        <fullName evidence="2">Uncharacterized protein</fullName>
    </submittedName>
</protein>
<accession>A0ABR2IKH4</accession>
<evidence type="ECO:0000256" key="1">
    <source>
        <dbReference type="SAM" id="MobiDB-lite"/>
    </source>
</evidence>
<dbReference type="Proteomes" id="UP001470230">
    <property type="component" value="Unassembled WGS sequence"/>
</dbReference>
<gene>
    <name evidence="2" type="ORF">M9Y10_011556</name>
</gene>
<keyword evidence="3" id="KW-1185">Reference proteome</keyword>
<sequence length="110" mass="12575">MKHFANSVQSPDIPDHPKEDQNKIGGFLSFDICDFILHMRPDEIVHMIYAFIITNGLSFRIVEDKYLSHLLPIPISRQKVARVCDTTAKLIDQKITTQALSYREVVGAFD</sequence>
<evidence type="ECO:0000313" key="3">
    <source>
        <dbReference type="Proteomes" id="UP001470230"/>
    </source>
</evidence>
<feature type="region of interest" description="Disordered" evidence="1">
    <location>
        <begin position="1"/>
        <end position="20"/>
    </location>
</feature>
<name>A0ABR2IKH4_9EUKA</name>
<reference evidence="2 3" key="1">
    <citation type="submission" date="2024-04" db="EMBL/GenBank/DDBJ databases">
        <title>Tritrichomonas musculus Genome.</title>
        <authorList>
            <person name="Alves-Ferreira E."/>
            <person name="Grigg M."/>
            <person name="Lorenzi H."/>
            <person name="Galac M."/>
        </authorList>
    </citation>
    <scope>NUCLEOTIDE SEQUENCE [LARGE SCALE GENOMIC DNA]</scope>
    <source>
        <strain evidence="2 3">EAF2021</strain>
    </source>
</reference>
<proteinExistence type="predicted"/>
<dbReference type="EMBL" id="JAPFFF010000017">
    <property type="protein sequence ID" value="KAK8863865.1"/>
    <property type="molecule type" value="Genomic_DNA"/>
</dbReference>
<feature type="compositionally biased region" description="Polar residues" evidence="1">
    <location>
        <begin position="1"/>
        <end position="10"/>
    </location>
</feature>